<proteinExistence type="predicted"/>
<feature type="compositionally biased region" description="Basic and acidic residues" evidence="1">
    <location>
        <begin position="1"/>
        <end position="10"/>
    </location>
</feature>
<accession>A0A1I8AAF2</accession>
<dbReference type="AlphaFoldDB" id="A0A1I8AAF2"/>
<keyword evidence="2" id="KW-1185">Reference proteome</keyword>
<evidence type="ECO:0000313" key="3">
    <source>
        <dbReference type="WBParaSite" id="L893_g3571.t1"/>
    </source>
</evidence>
<protein>
    <submittedName>
        <fullName evidence="3">Uncharacterized protein</fullName>
    </submittedName>
</protein>
<name>A0A1I8AAF2_9BILA</name>
<feature type="region of interest" description="Disordered" evidence="1">
    <location>
        <begin position="1"/>
        <end position="88"/>
    </location>
</feature>
<dbReference type="Proteomes" id="UP000095287">
    <property type="component" value="Unplaced"/>
</dbReference>
<sequence>MIVPAPRKDWNPGAVVPEASTRSRRHRHYCRRNSTRRSVQQEHLHGSPVRLPEHGIGNPGAVVAHVSDKKKPPSSLLKHRRFYEDSGS</sequence>
<organism evidence="2 3">
    <name type="scientific">Steinernema glaseri</name>
    <dbReference type="NCBI Taxonomy" id="37863"/>
    <lineage>
        <taxon>Eukaryota</taxon>
        <taxon>Metazoa</taxon>
        <taxon>Ecdysozoa</taxon>
        <taxon>Nematoda</taxon>
        <taxon>Chromadorea</taxon>
        <taxon>Rhabditida</taxon>
        <taxon>Tylenchina</taxon>
        <taxon>Panagrolaimomorpha</taxon>
        <taxon>Strongyloidoidea</taxon>
        <taxon>Steinernematidae</taxon>
        <taxon>Steinernema</taxon>
    </lineage>
</organism>
<dbReference type="WBParaSite" id="L893_g3571.t1">
    <property type="protein sequence ID" value="L893_g3571.t1"/>
    <property type="gene ID" value="L893_g3571"/>
</dbReference>
<evidence type="ECO:0000313" key="2">
    <source>
        <dbReference type="Proteomes" id="UP000095287"/>
    </source>
</evidence>
<feature type="compositionally biased region" description="Basic residues" evidence="1">
    <location>
        <begin position="22"/>
        <end position="35"/>
    </location>
</feature>
<reference evidence="3" key="1">
    <citation type="submission" date="2016-11" db="UniProtKB">
        <authorList>
            <consortium name="WormBaseParasite"/>
        </authorList>
    </citation>
    <scope>IDENTIFICATION</scope>
</reference>
<evidence type="ECO:0000256" key="1">
    <source>
        <dbReference type="SAM" id="MobiDB-lite"/>
    </source>
</evidence>